<gene>
    <name evidence="4" type="ORF">EOT10_28110</name>
</gene>
<comment type="caution">
    <text evidence="4">The sequence shown here is derived from an EMBL/GenBank/DDBJ whole genome shotgun (WGS) entry which is preliminary data.</text>
</comment>
<dbReference type="Proteomes" id="UP000283128">
    <property type="component" value="Unassembled WGS sequence"/>
</dbReference>
<evidence type="ECO:0000313" key="4">
    <source>
        <dbReference type="EMBL" id="RVU19887.1"/>
    </source>
</evidence>
<dbReference type="InterPro" id="IPR008462">
    <property type="entry name" value="CsbD"/>
</dbReference>
<evidence type="ECO:0000313" key="5">
    <source>
        <dbReference type="Proteomes" id="UP000283128"/>
    </source>
</evidence>
<feature type="region of interest" description="Disordered" evidence="2">
    <location>
        <begin position="1"/>
        <end position="63"/>
    </location>
</feature>
<feature type="domain" description="CsbD-like" evidence="3">
    <location>
        <begin position="6"/>
        <end position="52"/>
    </location>
</feature>
<evidence type="ECO:0000256" key="2">
    <source>
        <dbReference type="SAM" id="MobiDB-lite"/>
    </source>
</evidence>
<feature type="compositionally biased region" description="Basic and acidic residues" evidence="2">
    <location>
        <begin position="13"/>
        <end position="63"/>
    </location>
</feature>
<keyword evidence="5" id="KW-1185">Reference proteome</keyword>
<accession>A0A3S2VAM2</accession>
<proteinExistence type="inferred from homology"/>
<dbReference type="InterPro" id="IPR036629">
    <property type="entry name" value="YjbJ_sf"/>
</dbReference>
<dbReference type="AlphaFoldDB" id="A0A3S2VAM2"/>
<sequence>MAGKGGNSKVKGKAKEMAGKVTGDRRREAEGMADQAKGEARKAMGETRDRARGVQDSVKRHGS</sequence>
<evidence type="ECO:0000256" key="1">
    <source>
        <dbReference type="ARBA" id="ARBA00009129"/>
    </source>
</evidence>
<evidence type="ECO:0000259" key="3">
    <source>
        <dbReference type="Pfam" id="PF05532"/>
    </source>
</evidence>
<protein>
    <submittedName>
        <fullName evidence="4">CsbD family protein</fullName>
    </submittedName>
</protein>
<name>A0A3S2VAM2_9ACTN</name>
<dbReference type="RefSeq" id="WP_127831141.1">
    <property type="nucleotide sequence ID" value="NZ_RZYA01000016.1"/>
</dbReference>
<comment type="similarity">
    <text evidence="1">Belongs to the UPF0337 (CsbD) family.</text>
</comment>
<dbReference type="Pfam" id="PF05532">
    <property type="entry name" value="CsbD"/>
    <property type="match status" value="1"/>
</dbReference>
<dbReference type="Gene3D" id="1.10.1470.10">
    <property type="entry name" value="YjbJ"/>
    <property type="match status" value="1"/>
</dbReference>
<dbReference type="SUPFAM" id="SSF69047">
    <property type="entry name" value="Hypothetical protein YjbJ"/>
    <property type="match status" value="1"/>
</dbReference>
<reference evidence="4 5" key="1">
    <citation type="submission" date="2019-01" db="EMBL/GenBank/DDBJ databases">
        <title>Genome sequences of Streptomyces and Rhizobium isolates collected from root and soil.</title>
        <authorList>
            <person name="Chhettri S."/>
            <person name="Sevigny J.L."/>
            <person name="Sen A."/>
            <person name="Ennis N."/>
            <person name="Tisa L."/>
        </authorList>
    </citation>
    <scope>NUCLEOTIDE SEQUENCE [LARGE SCALE GENOMIC DNA]</scope>
    <source>
        <strain evidence="4 5">San01</strain>
    </source>
</reference>
<organism evidence="4 5">
    <name type="scientific">Streptomyces antnestii</name>
    <dbReference type="NCBI Taxonomy" id="2494256"/>
    <lineage>
        <taxon>Bacteria</taxon>
        <taxon>Bacillati</taxon>
        <taxon>Actinomycetota</taxon>
        <taxon>Actinomycetes</taxon>
        <taxon>Kitasatosporales</taxon>
        <taxon>Streptomycetaceae</taxon>
        <taxon>Streptomyces</taxon>
    </lineage>
</organism>
<dbReference type="OrthoDB" id="3196802at2"/>
<dbReference type="EMBL" id="RZYA01000016">
    <property type="protein sequence ID" value="RVU19887.1"/>
    <property type="molecule type" value="Genomic_DNA"/>
</dbReference>